<comment type="pathway">
    <text evidence="5">Cofactor biosynthesis; ubiquinone biosynthesis.</text>
</comment>
<evidence type="ECO:0000256" key="4">
    <source>
        <dbReference type="ARBA" id="ARBA00023317"/>
    </source>
</evidence>
<organism evidence="7 8">
    <name type="scientific">Thiomonas bhubaneswarensis</name>
    <dbReference type="NCBI Taxonomy" id="339866"/>
    <lineage>
        <taxon>Bacteria</taxon>
        <taxon>Pseudomonadati</taxon>
        <taxon>Pseudomonadota</taxon>
        <taxon>Betaproteobacteria</taxon>
        <taxon>Burkholderiales</taxon>
        <taxon>Thiomonas</taxon>
    </lineage>
</organism>
<evidence type="ECO:0000256" key="1">
    <source>
        <dbReference type="ARBA" id="ARBA00022490"/>
    </source>
</evidence>
<evidence type="ECO:0000256" key="2">
    <source>
        <dbReference type="ARBA" id="ARBA00022688"/>
    </source>
</evidence>
<sequence>MPVHRVRRIASPPSETWPPARPAARRSGLESWLTDAGSLTRRLRQHSTQFELRLLRHGAARALRDEYPLLGLPQGRKVWRRDVLLIADGVPRVLGHSVCRLDALRGPWRLLRHLGIKPVGDAVFTRAQTRRSDLRVRLLRASHPLCRVRHAAQRDGPHWARRSSFVYRGSALWVSEVFFFPETA</sequence>
<keyword evidence="2 5" id="KW-0831">Ubiquinone biosynthesis</keyword>
<proteinExistence type="inferred from homology"/>
<evidence type="ECO:0000256" key="3">
    <source>
        <dbReference type="ARBA" id="ARBA00023239"/>
    </source>
</evidence>
<comment type="caution">
    <text evidence="5">Lacks conserved residue(s) required for the propagation of feature annotation.</text>
</comment>
<keyword evidence="4 5" id="KW-0670">Pyruvate</keyword>
<keyword evidence="8" id="KW-1185">Reference proteome</keyword>
<accession>A0A0K6I7M9</accession>
<feature type="binding site" evidence="5">
    <location>
        <position position="176"/>
    </location>
    <ligand>
        <name>substrate</name>
    </ligand>
</feature>
<keyword evidence="3 5" id="KW-0456">Lyase</keyword>
<comment type="subcellular location">
    <subcellularLocation>
        <location evidence="5">Cytoplasm</location>
    </subcellularLocation>
</comment>
<evidence type="ECO:0000313" key="7">
    <source>
        <dbReference type="EMBL" id="CUA99332.1"/>
    </source>
</evidence>
<comment type="similarity">
    <text evidence="5">Belongs to the UbiC family.</text>
</comment>
<dbReference type="PANTHER" id="PTHR38683:SF1">
    <property type="entry name" value="CHORISMATE PYRUVATE-LYASE"/>
    <property type="match status" value="1"/>
</dbReference>
<dbReference type="GO" id="GO:0006744">
    <property type="term" value="P:ubiquinone biosynthetic process"/>
    <property type="evidence" value="ECO:0007669"/>
    <property type="project" value="UniProtKB-UniRule"/>
</dbReference>
<dbReference type="SUPFAM" id="SSF64288">
    <property type="entry name" value="Chorismate lyase-like"/>
    <property type="match status" value="1"/>
</dbReference>
<evidence type="ECO:0000256" key="5">
    <source>
        <dbReference type="HAMAP-Rule" id="MF_01632"/>
    </source>
</evidence>
<dbReference type="Pfam" id="PF04345">
    <property type="entry name" value="Chor_lyase"/>
    <property type="match status" value="1"/>
</dbReference>
<dbReference type="PANTHER" id="PTHR38683">
    <property type="entry name" value="CHORISMATE PYRUVATE-LYASE"/>
    <property type="match status" value="1"/>
</dbReference>
<dbReference type="Proteomes" id="UP000183649">
    <property type="component" value="Unassembled WGS sequence"/>
</dbReference>
<dbReference type="EMBL" id="CYHF01000009">
    <property type="protein sequence ID" value="CUA99332.1"/>
    <property type="molecule type" value="Genomic_DNA"/>
</dbReference>
<evidence type="ECO:0000256" key="6">
    <source>
        <dbReference type="SAM" id="MobiDB-lite"/>
    </source>
</evidence>
<protein>
    <recommendedName>
        <fullName evidence="5">Probable chorismate pyruvate-lyase</fullName>
        <shortName evidence="5">CL</shortName>
        <shortName evidence="5">CPL</shortName>
        <ecNumber evidence="5">4.1.3.40</ecNumber>
    </recommendedName>
</protein>
<feature type="region of interest" description="Disordered" evidence="6">
    <location>
        <begin position="1"/>
        <end position="23"/>
    </location>
</feature>
<dbReference type="GO" id="GO:0008813">
    <property type="term" value="F:chorismate lyase activity"/>
    <property type="evidence" value="ECO:0007669"/>
    <property type="project" value="UniProtKB-UniRule"/>
</dbReference>
<keyword evidence="1 5" id="KW-0963">Cytoplasm</keyword>
<feature type="binding site" evidence="5">
    <location>
        <position position="81"/>
    </location>
    <ligand>
        <name>substrate</name>
    </ligand>
</feature>
<dbReference type="HAMAP" id="MF_01632">
    <property type="entry name" value="UbiC"/>
    <property type="match status" value="1"/>
</dbReference>
<comment type="function">
    <text evidence="5">Removes the pyruvyl group from chorismate, with concomitant aromatization of the ring, to provide 4-hydroxybenzoate (4HB) for the ubiquinone pathway.</text>
</comment>
<gene>
    <name evidence="5" type="primary">ubiC</name>
    <name evidence="7" type="ORF">Ga0061069_10973</name>
</gene>
<dbReference type="RefSeq" id="WP_055451323.1">
    <property type="nucleotide sequence ID" value="NZ_CYHF01000009.1"/>
</dbReference>
<dbReference type="GO" id="GO:0005829">
    <property type="term" value="C:cytosol"/>
    <property type="evidence" value="ECO:0007669"/>
    <property type="project" value="TreeGrafter"/>
</dbReference>
<dbReference type="STRING" id="339866.GCA_001418255_02471"/>
<dbReference type="OrthoDB" id="8606430at2"/>
<dbReference type="InterPro" id="IPR028978">
    <property type="entry name" value="Chorismate_lyase_/UTRA_dom_sf"/>
</dbReference>
<name>A0A0K6I7M9_9BURK</name>
<dbReference type="UniPathway" id="UPA00232"/>
<dbReference type="EC" id="4.1.3.40" evidence="5"/>
<dbReference type="Gene3D" id="3.40.1410.10">
    <property type="entry name" value="Chorismate lyase-like"/>
    <property type="match status" value="1"/>
</dbReference>
<evidence type="ECO:0000313" key="8">
    <source>
        <dbReference type="Proteomes" id="UP000183649"/>
    </source>
</evidence>
<dbReference type="GO" id="GO:0042866">
    <property type="term" value="P:pyruvate biosynthetic process"/>
    <property type="evidence" value="ECO:0007669"/>
    <property type="project" value="UniProtKB-UniRule"/>
</dbReference>
<reference evidence="8" key="1">
    <citation type="submission" date="2015-08" db="EMBL/GenBank/DDBJ databases">
        <authorList>
            <person name="Varghese N."/>
        </authorList>
    </citation>
    <scope>NUCLEOTIDE SEQUENCE [LARGE SCALE GENOMIC DNA]</scope>
    <source>
        <strain evidence="8">DSM 18181</strain>
    </source>
</reference>
<dbReference type="AlphaFoldDB" id="A0A0K6I7M9"/>
<comment type="catalytic activity">
    <reaction evidence="5">
        <text>chorismate = 4-hydroxybenzoate + pyruvate</text>
        <dbReference type="Rhea" id="RHEA:16505"/>
        <dbReference type="ChEBI" id="CHEBI:15361"/>
        <dbReference type="ChEBI" id="CHEBI:17879"/>
        <dbReference type="ChEBI" id="CHEBI:29748"/>
        <dbReference type="EC" id="4.1.3.40"/>
    </reaction>
</comment>
<dbReference type="InterPro" id="IPR007440">
    <property type="entry name" value="Chorismate--pyruvate_lyase"/>
</dbReference>